<dbReference type="EMBL" id="CP044399">
    <property type="protein sequence ID" value="QFI38003.1"/>
    <property type="molecule type" value="Genomic_DNA"/>
</dbReference>
<protein>
    <submittedName>
        <fullName evidence="3">CIA30 family protein</fullName>
    </submittedName>
</protein>
<feature type="domain" description="NADH:ubiquinone oxidoreductase intermediate-associated protein 30" evidence="2">
    <location>
        <begin position="9"/>
        <end position="159"/>
    </location>
</feature>
<accession>A0A5J6WIZ7</accession>
<evidence type="ECO:0000313" key="3">
    <source>
        <dbReference type="EMBL" id="QFI38003.1"/>
    </source>
</evidence>
<organism evidence="3 4">
    <name type="scientific">Moritella marina ATCC 15381</name>
    <dbReference type="NCBI Taxonomy" id="1202962"/>
    <lineage>
        <taxon>Bacteria</taxon>
        <taxon>Pseudomonadati</taxon>
        <taxon>Pseudomonadota</taxon>
        <taxon>Gammaproteobacteria</taxon>
        <taxon>Alteromonadales</taxon>
        <taxon>Moritellaceae</taxon>
        <taxon>Moritella</taxon>
    </lineage>
</organism>
<evidence type="ECO:0000259" key="2">
    <source>
        <dbReference type="Pfam" id="PF08547"/>
    </source>
</evidence>
<dbReference type="InterPro" id="IPR039131">
    <property type="entry name" value="NDUFAF1"/>
</dbReference>
<evidence type="ECO:0000256" key="1">
    <source>
        <dbReference type="ARBA" id="ARBA00007884"/>
    </source>
</evidence>
<gene>
    <name evidence="3" type="ORF">FR932_09135</name>
</gene>
<name>A0A5J6WIZ7_MORMI</name>
<dbReference type="Proteomes" id="UP000327424">
    <property type="component" value="Chromosome"/>
</dbReference>
<dbReference type="SUPFAM" id="SSF49785">
    <property type="entry name" value="Galactose-binding domain-like"/>
    <property type="match status" value="1"/>
</dbReference>
<dbReference type="InterPro" id="IPR013857">
    <property type="entry name" value="NADH-UbQ_OxRdtase-assoc_prot30"/>
</dbReference>
<dbReference type="AlphaFoldDB" id="A0A5J6WIZ7"/>
<dbReference type="Pfam" id="PF08547">
    <property type="entry name" value="CIA30"/>
    <property type="match status" value="1"/>
</dbReference>
<dbReference type="RefSeq" id="WP_019441829.1">
    <property type="nucleotide sequence ID" value="NZ_ALOE01000022.1"/>
</dbReference>
<dbReference type="KEGG" id="mmaa:FR932_09135"/>
<comment type="similarity">
    <text evidence="1">Belongs to the CIA30 family.</text>
</comment>
<dbReference type="InterPro" id="IPR008979">
    <property type="entry name" value="Galactose-bd-like_sf"/>
</dbReference>
<reference evidence="3 4" key="1">
    <citation type="submission" date="2019-09" db="EMBL/GenBank/DDBJ databases">
        <title>Hybrid Assembly of the complete Genome of the Deep-Sea Bacterium Moritella marina from long Nanopore and Illumina reads.</title>
        <authorList>
            <person name="Magin S."/>
            <person name="Georgoulis A."/>
            <person name="Papadimitriou K."/>
            <person name="Iliakis G."/>
            <person name="Vorgias C.E."/>
        </authorList>
    </citation>
    <scope>NUCLEOTIDE SEQUENCE [LARGE SCALE GENOMIC DNA]</scope>
    <source>
        <strain evidence="3 4">MP-1</strain>
    </source>
</reference>
<dbReference type="PANTHER" id="PTHR13194">
    <property type="entry name" value="COMPLEX I INTERMEDIATE-ASSOCIATED PROTEIN 30"/>
    <property type="match status" value="1"/>
</dbReference>
<keyword evidence="4" id="KW-1185">Reference proteome</keyword>
<dbReference type="OrthoDB" id="442188at2"/>
<dbReference type="PANTHER" id="PTHR13194:SF19">
    <property type="entry name" value="NAD(P)-BINDING ROSSMANN-FOLD SUPERFAMILY PROTEIN"/>
    <property type="match status" value="1"/>
</dbReference>
<sequence>MIDLTRAVDLSSAESIALWRITNDGVMGGVSEGRMLFNGGHGIFSGHISLENNGGFSSAFRPVEGVPTKLHSIQIDIQGDGNCYQLRAVVFDNGYRLAYKQDFDTVAGQRQIFTFPLVDFKASFRGRLISNAPILVSSDVREVGFLVNNHKAGDFTLSVFGIAFLEGG</sequence>
<evidence type="ECO:0000313" key="4">
    <source>
        <dbReference type="Proteomes" id="UP000327424"/>
    </source>
</evidence>
<proteinExistence type="inferred from homology"/>